<feature type="compositionally biased region" description="Polar residues" evidence="1">
    <location>
        <begin position="39"/>
        <end position="60"/>
    </location>
</feature>
<organism evidence="2 3">
    <name type="scientific">Ramalina farinacea</name>
    <dbReference type="NCBI Taxonomy" id="258253"/>
    <lineage>
        <taxon>Eukaryota</taxon>
        <taxon>Fungi</taxon>
        <taxon>Dikarya</taxon>
        <taxon>Ascomycota</taxon>
        <taxon>Pezizomycotina</taxon>
        <taxon>Lecanoromycetes</taxon>
        <taxon>OSLEUM clade</taxon>
        <taxon>Lecanoromycetidae</taxon>
        <taxon>Lecanorales</taxon>
        <taxon>Lecanorineae</taxon>
        <taxon>Ramalinaceae</taxon>
        <taxon>Ramalina</taxon>
    </lineage>
</organism>
<gene>
    <name evidence="2" type="ORF">OHK93_005670</name>
</gene>
<evidence type="ECO:0000256" key="1">
    <source>
        <dbReference type="SAM" id="MobiDB-lite"/>
    </source>
</evidence>
<protein>
    <submittedName>
        <fullName evidence="2">Uncharacterized protein</fullName>
    </submittedName>
</protein>
<accession>A0AA43QIN0</accession>
<keyword evidence="3" id="KW-1185">Reference proteome</keyword>
<comment type="caution">
    <text evidence="2">The sequence shown here is derived from an EMBL/GenBank/DDBJ whole genome shotgun (WGS) entry which is preliminary data.</text>
</comment>
<evidence type="ECO:0000313" key="2">
    <source>
        <dbReference type="EMBL" id="MDI1486442.1"/>
    </source>
</evidence>
<sequence>MAEMNPSQFYLRVFANNPLPEDYEKDENGCWTLKASFASSVEQPNPSSSTAQPENHQSPFSGLFVRDPARSDQDARSVSSNTVEAEDQISGAGDPKSPPQSMSGSGYLSIHISRSTTPMTQPKDRAELLVGVGSCHSEKEGTQPNPLTQLHNEFQHRFVIFRKRQAGERLKAALSDKFKSASDEDSFHLAAFSHDELCSSNGAERMNEEQAAIRMEIDKHQSGQVFEFDL</sequence>
<dbReference type="Proteomes" id="UP001161017">
    <property type="component" value="Unassembled WGS sequence"/>
</dbReference>
<evidence type="ECO:0000313" key="3">
    <source>
        <dbReference type="Proteomes" id="UP001161017"/>
    </source>
</evidence>
<feature type="region of interest" description="Disordered" evidence="1">
    <location>
        <begin position="39"/>
        <end position="107"/>
    </location>
</feature>
<name>A0AA43QIN0_9LECA</name>
<dbReference type="AlphaFoldDB" id="A0AA43QIN0"/>
<dbReference type="EMBL" id="JAPUFD010000003">
    <property type="protein sequence ID" value="MDI1486442.1"/>
    <property type="molecule type" value="Genomic_DNA"/>
</dbReference>
<reference evidence="2" key="1">
    <citation type="journal article" date="2023" name="Genome Biol. Evol.">
        <title>First Whole Genome Sequence and Flow Cytometry Genome Size Data for the Lichen-Forming Fungus Ramalina farinacea (Ascomycota).</title>
        <authorList>
            <person name="Llewellyn T."/>
            <person name="Mian S."/>
            <person name="Hill R."/>
            <person name="Leitch I.J."/>
            <person name="Gaya E."/>
        </authorList>
    </citation>
    <scope>NUCLEOTIDE SEQUENCE</scope>
    <source>
        <strain evidence="2">LIQ254RAFAR</strain>
    </source>
</reference>
<proteinExistence type="predicted"/>